<proteinExistence type="predicted"/>
<dbReference type="Pfam" id="PF21747">
    <property type="entry name" value="YpoC"/>
    <property type="match status" value="1"/>
</dbReference>
<dbReference type="RefSeq" id="WP_091702774.1">
    <property type="nucleotide sequence ID" value="NZ_FOJQ01000023.1"/>
</dbReference>
<dbReference type="AlphaFoldDB" id="A0A1I0TEA2"/>
<keyword evidence="3" id="KW-1185">Reference proteome</keyword>
<sequence>MIVPHTFQHPLFFTTNSVAVPPLQPFPLMMKHVPFYYDMTQEEKPWQQKEQAIPAIFSLWEEEKKELIPLFATRQPRQAKDAMVRGLSYFLCALCWLNGRAVNNVNGWEKEVESLLLRPLNVVDRLAFIFARPALHHSFVQLDELFIELTKLFYKQLAKQKRD</sequence>
<accession>A0A1I0TEA2</accession>
<evidence type="ECO:0000313" key="2">
    <source>
        <dbReference type="EMBL" id="SFA50069.1"/>
    </source>
</evidence>
<dbReference type="STRING" id="150248.SAMN05216169_102318"/>
<feature type="domain" description="YpoC-like" evidence="1">
    <location>
        <begin position="50"/>
        <end position="161"/>
    </location>
</feature>
<organism evidence="2 3">
    <name type="scientific">Anoxybacillus pushchinoensis</name>
    <dbReference type="NCBI Taxonomy" id="150248"/>
    <lineage>
        <taxon>Bacteria</taxon>
        <taxon>Bacillati</taxon>
        <taxon>Bacillota</taxon>
        <taxon>Bacilli</taxon>
        <taxon>Bacillales</taxon>
        <taxon>Anoxybacillaceae</taxon>
        <taxon>Anoxybacillus</taxon>
    </lineage>
</organism>
<dbReference type="OrthoDB" id="2360594at2"/>
<evidence type="ECO:0000259" key="1">
    <source>
        <dbReference type="Pfam" id="PF21747"/>
    </source>
</evidence>
<dbReference type="Proteomes" id="UP000198979">
    <property type="component" value="Unassembled WGS sequence"/>
</dbReference>
<name>A0A1I0TEA2_9BACL</name>
<dbReference type="InterPro" id="IPR048427">
    <property type="entry name" value="YpoC"/>
</dbReference>
<dbReference type="EMBL" id="FOJQ01000023">
    <property type="protein sequence ID" value="SFA50069.1"/>
    <property type="molecule type" value="Genomic_DNA"/>
</dbReference>
<evidence type="ECO:0000313" key="3">
    <source>
        <dbReference type="Proteomes" id="UP000198979"/>
    </source>
</evidence>
<reference evidence="3" key="1">
    <citation type="submission" date="2016-10" db="EMBL/GenBank/DDBJ databases">
        <authorList>
            <person name="Varghese N."/>
            <person name="Submissions S."/>
        </authorList>
    </citation>
    <scope>NUCLEOTIDE SEQUENCE [LARGE SCALE GENOMIC DNA]</scope>
    <source>
        <strain evidence="3">K1</strain>
    </source>
</reference>
<protein>
    <recommendedName>
        <fullName evidence="1">YpoC-like domain-containing protein</fullName>
    </recommendedName>
</protein>
<gene>
    <name evidence="2" type="ORF">SAMN05216169_102318</name>
</gene>